<dbReference type="AlphaFoldDB" id="A0A4Y2GI12"/>
<proteinExistence type="predicted"/>
<sequence length="155" mass="17129">MALDLVAVGSQLQVVSTGLLGEVSRHFSSRAPGHLLLSLQVRWLSKHDEEKTQFGANQSKHGNPSGHNDQLGVVKDIPVDAYSGIGFYARRSSKFTLYTEIIARTQLSSAPKGNPLDIVFFQNLVFSFFFFLRQALSLLHKNKMPCQAFSSSLTS</sequence>
<evidence type="ECO:0000313" key="1">
    <source>
        <dbReference type="EMBL" id="GBM52406.1"/>
    </source>
</evidence>
<name>A0A4Y2GI12_ARAVE</name>
<dbReference type="EMBL" id="BGPR01001376">
    <property type="protein sequence ID" value="GBM52406.1"/>
    <property type="molecule type" value="Genomic_DNA"/>
</dbReference>
<protein>
    <submittedName>
        <fullName evidence="1">Uncharacterized protein</fullName>
    </submittedName>
</protein>
<keyword evidence="2" id="KW-1185">Reference proteome</keyword>
<reference evidence="1 2" key="1">
    <citation type="journal article" date="2019" name="Sci. Rep.">
        <title>Orb-weaving spider Araneus ventricosus genome elucidates the spidroin gene catalogue.</title>
        <authorList>
            <person name="Kono N."/>
            <person name="Nakamura H."/>
            <person name="Ohtoshi R."/>
            <person name="Moran D.A.P."/>
            <person name="Shinohara A."/>
            <person name="Yoshida Y."/>
            <person name="Fujiwara M."/>
            <person name="Mori M."/>
            <person name="Tomita M."/>
            <person name="Arakawa K."/>
        </authorList>
    </citation>
    <scope>NUCLEOTIDE SEQUENCE [LARGE SCALE GENOMIC DNA]</scope>
</reference>
<dbReference type="Proteomes" id="UP000499080">
    <property type="component" value="Unassembled WGS sequence"/>
</dbReference>
<accession>A0A4Y2GI12</accession>
<evidence type="ECO:0000313" key="2">
    <source>
        <dbReference type="Proteomes" id="UP000499080"/>
    </source>
</evidence>
<gene>
    <name evidence="1" type="ORF">AVEN_258170_1</name>
</gene>
<organism evidence="1 2">
    <name type="scientific">Araneus ventricosus</name>
    <name type="common">Orbweaver spider</name>
    <name type="synonym">Epeira ventricosa</name>
    <dbReference type="NCBI Taxonomy" id="182803"/>
    <lineage>
        <taxon>Eukaryota</taxon>
        <taxon>Metazoa</taxon>
        <taxon>Ecdysozoa</taxon>
        <taxon>Arthropoda</taxon>
        <taxon>Chelicerata</taxon>
        <taxon>Arachnida</taxon>
        <taxon>Araneae</taxon>
        <taxon>Araneomorphae</taxon>
        <taxon>Entelegynae</taxon>
        <taxon>Araneoidea</taxon>
        <taxon>Araneidae</taxon>
        <taxon>Araneus</taxon>
    </lineage>
</organism>
<comment type="caution">
    <text evidence="1">The sequence shown here is derived from an EMBL/GenBank/DDBJ whole genome shotgun (WGS) entry which is preliminary data.</text>
</comment>